<dbReference type="EMBL" id="GL377619">
    <property type="protein sequence ID" value="EFJ16444.1"/>
    <property type="molecule type" value="Genomic_DNA"/>
</dbReference>
<dbReference type="AlphaFoldDB" id="D8SH14"/>
<dbReference type="PROSITE" id="PS51375">
    <property type="entry name" value="PPR"/>
    <property type="match status" value="1"/>
</dbReference>
<dbReference type="NCBIfam" id="TIGR00756">
    <property type="entry name" value="PPR"/>
    <property type="match status" value="1"/>
</dbReference>
<organism evidence="5">
    <name type="scientific">Selaginella moellendorffii</name>
    <name type="common">Spikemoss</name>
    <dbReference type="NCBI Taxonomy" id="88036"/>
    <lineage>
        <taxon>Eukaryota</taxon>
        <taxon>Viridiplantae</taxon>
        <taxon>Streptophyta</taxon>
        <taxon>Embryophyta</taxon>
        <taxon>Tracheophyta</taxon>
        <taxon>Lycopodiopsida</taxon>
        <taxon>Selaginellales</taxon>
        <taxon>Selaginellaceae</taxon>
        <taxon>Selaginella</taxon>
    </lineage>
</organism>
<dbReference type="GO" id="GO:0009451">
    <property type="term" value="P:RNA modification"/>
    <property type="evidence" value="ECO:0007669"/>
    <property type="project" value="InterPro"/>
</dbReference>
<feature type="signal peptide" evidence="3">
    <location>
        <begin position="1"/>
        <end position="25"/>
    </location>
</feature>
<evidence type="ECO:0000256" key="2">
    <source>
        <dbReference type="PROSITE-ProRule" id="PRU00708"/>
    </source>
</evidence>
<evidence type="ECO:0000313" key="5">
    <source>
        <dbReference type="Proteomes" id="UP000001514"/>
    </source>
</evidence>
<dbReference type="Pfam" id="PF01535">
    <property type="entry name" value="PPR"/>
    <property type="match status" value="1"/>
</dbReference>
<protein>
    <recommendedName>
        <fullName evidence="6">Pentacotripeptide-repeat region of PRORP domain-containing protein</fullName>
    </recommendedName>
</protein>
<dbReference type="HOGENOM" id="CLU_002706_0_0_1"/>
<dbReference type="STRING" id="88036.D8SH14"/>
<reference evidence="4 5" key="1">
    <citation type="journal article" date="2011" name="Science">
        <title>The Selaginella genome identifies genetic changes associated with the evolution of vascular plants.</title>
        <authorList>
            <person name="Banks J.A."/>
            <person name="Nishiyama T."/>
            <person name="Hasebe M."/>
            <person name="Bowman J.L."/>
            <person name="Gribskov M."/>
            <person name="dePamphilis C."/>
            <person name="Albert V.A."/>
            <person name="Aono N."/>
            <person name="Aoyama T."/>
            <person name="Ambrose B.A."/>
            <person name="Ashton N.W."/>
            <person name="Axtell M.J."/>
            <person name="Barker E."/>
            <person name="Barker M.S."/>
            <person name="Bennetzen J.L."/>
            <person name="Bonawitz N.D."/>
            <person name="Chapple C."/>
            <person name="Cheng C."/>
            <person name="Correa L.G."/>
            <person name="Dacre M."/>
            <person name="DeBarry J."/>
            <person name="Dreyer I."/>
            <person name="Elias M."/>
            <person name="Engstrom E.M."/>
            <person name="Estelle M."/>
            <person name="Feng L."/>
            <person name="Finet C."/>
            <person name="Floyd S.K."/>
            <person name="Frommer W.B."/>
            <person name="Fujita T."/>
            <person name="Gramzow L."/>
            <person name="Gutensohn M."/>
            <person name="Harholt J."/>
            <person name="Hattori M."/>
            <person name="Heyl A."/>
            <person name="Hirai T."/>
            <person name="Hiwatashi Y."/>
            <person name="Ishikawa M."/>
            <person name="Iwata M."/>
            <person name="Karol K.G."/>
            <person name="Koehler B."/>
            <person name="Kolukisaoglu U."/>
            <person name="Kubo M."/>
            <person name="Kurata T."/>
            <person name="Lalonde S."/>
            <person name="Li K."/>
            <person name="Li Y."/>
            <person name="Litt A."/>
            <person name="Lyons E."/>
            <person name="Manning G."/>
            <person name="Maruyama T."/>
            <person name="Michael T.P."/>
            <person name="Mikami K."/>
            <person name="Miyazaki S."/>
            <person name="Morinaga S."/>
            <person name="Murata T."/>
            <person name="Mueller-Roeber B."/>
            <person name="Nelson D.R."/>
            <person name="Obara M."/>
            <person name="Oguri Y."/>
            <person name="Olmstead R.G."/>
            <person name="Onodera N."/>
            <person name="Petersen B.L."/>
            <person name="Pils B."/>
            <person name="Prigge M."/>
            <person name="Rensing S.A."/>
            <person name="Riano-Pachon D.M."/>
            <person name="Roberts A.W."/>
            <person name="Sato Y."/>
            <person name="Scheller H.V."/>
            <person name="Schulz B."/>
            <person name="Schulz C."/>
            <person name="Shakirov E.V."/>
            <person name="Shibagaki N."/>
            <person name="Shinohara N."/>
            <person name="Shippen D.E."/>
            <person name="Soerensen I."/>
            <person name="Sotooka R."/>
            <person name="Sugimoto N."/>
            <person name="Sugita M."/>
            <person name="Sumikawa N."/>
            <person name="Tanurdzic M."/>
            <person name="Theissen G."/>
            <person name="Ulvskov P."/>
            <person name="Wakazuki S."/>
            <person name="Weng J.K."/>
            <person name="Willats W.W."/>
            <person name="Wipf D."/>
            <person name="Wolf P.G."/>
            <person name="Yang L."/>
            <person name="Zimmer A.D."/>
            <person name="Zhu Q."/>
            <person name="Mitros T."/>
            <person name="Hellsten U."/>
            <person name="Loque D."/>
            <person name="Otillar R."/>
            <person name="Salamov A."/>
            <person name="Schmutz J."/>
            <person name="Shapiro H."/>
            <person name="Lindquist E."/>
            <person name="Lucas S."/>
            <person name="Rokhsar D."/>
            <person name="Grigoriev I.V."/>
        </authorList>
    </citation>
    <scope>NUCLEOTIDE SEQUENCE [LARGE SCALE GENOMIC DNA]</scope>
</reference>
<dbReference type="PANTHER" id="PTHR47926">
    <property type="entry name" value="PENTATRICOPEPTIDE REPEAT-CONTAINING PROTEIN"/>
    <property type="match status" value="1"/>
</dbReference>
<dbReference type="InParanoid" id="D8SH14"/>
<feature type="repeat" description="PPR" evidence="2">
    <location>
        <begin position="36"/>
        <end position="70"/>
    </location>
</feature>
<dbReference type="InterPro" id="IPR046960">
    <property type="entry name" value="PPR_At4g14850-like_plant"/>
</dbReference>
<proteinExistence type="predicted"/>
<feature type="chain" id="PRO_5003122703" description="Pentacotripeptide-repeat region of PRORP domain-containing protein" evidence="3">
    <location>
        <begin position="26"/>
        <end position="186"/>
    </location>
</feature>
<dbReference type="OMA" id="FDELACV"/>
<sequence>MPERDTISWNVLLTIFVQAGALAKAEKTFATMFDHDLVSWNAMLAAYAQNGHPRKAVEVFLELNLRGAIPDSVAFLSLLTVCNHLGLITRSIQLFSSMHHDFGVIQSQEHYACIVDVIGRCGELQNAKDVIHSMPCKPNLEAWGAMLGASTVQRDSLLGGCAATKVLEFDTSQATSYVMLSNALQV</sequence>
<dbReference type="InterPro" id="IPR002885">
    <property type="entry name" value="PPR_rpt"/>
</dbReference>
<accession>D8SH14</accession>
<dbReference type="eggNOG" id="KOG4197">
    <property type="taxonomic scope" value="Eukaryota"/>
</dbReference>
<dbReference type="FunFam" id="1.25.40.10:FF:000158">
    <property type="entry name" value="pentatricopeptide repeat-containing protein At2g33680"/>
    <property type="match status" value="1"/>
</dbReference>
<evidence type="ECO:0000256" key="3">
    <source>
        <dbReference type="SAM" id="SignalP"/>
    </source>
</evidence>
<gene>
    <name evidence="4" type="ORF">SELMODRAFT_116576</name>
</gene>
<dbReference type="Gramene" id="EFJ16444">
    <property type="protein sequence ID" value="EFJ16444"/>
    <property type="gene ID" value="SELMODRAFT_116576"/>
</dbReference>
<keyword evidence="3" id="KW-0732">Signal</keyword>
<evidence type="ECO:0008006" key="6">
    <source>
        <dbReference type="Google" id="ProtNLM"/>
    </source>
</evidence>
<evidence type="ECO:0000256" key="1">
    <source>
        <dbReference type="ARBA" id="ARBA00022737"/>
    </source>
</evidence>
<evidence type="ECO:0000313" key="4">
    <source>
        <dbReference type="EMBL" id="EFJ16444.1"/>
    </source>
</evidence>
<dbReference type="KEGG" id="smo:SELMODRAFT_116576"/>
<dbReference type="InterPro" id="IPR011990">
    <property type="entry name" value="TPR-like_helical_dom_sf"/>
</dbReference>
<keyword evidence="1" id="KW-0677">Repeat</keyword>
<dbReference type="GO" id="GO:0048731">
    <property type="term" value="P:system development"/>
    <property type="evidence" value="ECO:0007669"/>
    <property type="project" value="UniProtKB-ARBA"/>
</dbReference>
<dbReference type="Proteomes" id="UP000001514">
    <property type="component" value="Unassembled WGS sequence"/>
</dbReference>
<dbReference type="GO" id="GO:0003723">
    <property type="term" value="F:RNA binding"/>
    <property type="evidence" value="ECO:0007669"/>
    <property type="project" value="InterPro"/>
</dbReference>
<dbReference type="Gene3D" id="1.25.40.10">
    <property type="entry name" value="Tetratricopeptide repeat domain"/>
    <property type="match status" value="1"/>
</dbReference>
<name>D8SH14_SELML</name>
<dbReference type="Pfam" id="PF13041">
    <property type="entry name" value="PPR_2"/>
    <property type="match status" value="1"/>
</dbReference>
<keyword evidence="5" id="KW-1185">Reference proteome</keyword>